<dbReference type="SUPFAM" id="SSF49899">
    <property type="entry name" value="Concanavalin A-like lectins/glucanases"/>
    <property type="match status" value="1"/>
</dbReference>
<dbReference type="GO" id="GO:0005102">
    <property type="term" value="F:signaling receptor binding"/>
    <property type="evidence" value="ECO:0007669"/>
    <property type="project" value="TreeGrafter"/>
</dbReference>
<evidence type="ECO:0000256" key="1">
    <source>
        <dbReference type="ARBA" id="ARBA00004479"/>
    </source>
</evidence>
<evidence type="ECO:0008006" key="15">
    <source>
        <dbReference type="Google" id="ProtNLM"/>
    </source>
</evidence>
<dbReference type="InterPro" id="IPR053896">
    <property type="entry name" value="BTN3A2-like_Ig-C"/>
</dbReference>
<dbReference type="InterPro" id="IPR043136">
    <property type="entry name" value="B30.2/SPRY_sf"/>
</dbReference>
<accession>A0A3Q2CDP3</accession>
<dbReference type="Gene3D" id="2.60.120.920">
    <property type="match status" value="1"/>
</dbReference>
<evidence type="ECO:0000256" key="7">
    <source>
        <dbReference type="ARBA" id="ARBA00023157"/>
    </source>
</evidence>
<evidence type="ECO:0000256" key="3">
    <source>
        <dbReference type="ARBA" id="ARBA00022692"/>
    </source>
</evidence>
<comment type="similarity">
    <text evidence="2">Belongs to the immunoglobulin superfamily. BTN/MOG family.</text>
</comment>
<dbReference type="InterPro" id="IPR050504">
    <property type="entry name" value="IgSF_BTN/MOG"/>
</dbReference>
<dbReference type="InterPro" id="IPR007110">
    <property type="entry name" value="Ig-like_dom"/>
</dbReference>
<dbReference type="SMART" id="SM00409">
    <property type="entry name" value="IG"/>
    <property type="match status" value="1"/>
</dbReference>
<keyword evidence="7" id="KW-1015">Disulfide bond</keyword>
<keyword evidence="14" id="KW-1185">Reference proteome</keyword>
<evidence type="ECO:0000313" key="13">
    <source>
        <dbReference type="Ensembl" id="ENSCVAP00000003106.1"/>
    </source>
</evidence>
<dbReference type="InterPro" id="IPR003599">
    <property type="entry name" value="Ig_sub"/>
</dbReference>
<dbReference type="Ensembl" id="ENSCVAT00000010618.1">
    <property type="protein sequence ID" value="ENSCVAP00000003106.1"/>
    <property type="gene ID" value="ENSCVAG00000004256.1"/>
</dbReference>
<dbReference type="GO" id="GO:0050852">
    <property type="term" value="P:T cell receptor signaling pathway"/>
    <property type="evidence" value="ECO:0007669"/>
    <property type="project" value="TreeGrafter"/>
</dbReference>
<dbReference type="InterPro" id="IPR013106">
    <property type="entry name" value="Ig_V-set"/>
</dbReference>
<dbReference type="InterPro" id="IPR036179">
    <property type="entry name" value="Ig-like_dom_sf"/>
</dbReference>
<name>A0A3Q2CDP3_CYPVA</name>
<keyword evidence="5" id="KW-1133">Transmembrane helix</keyword>
<dbReference type="InterPro" id="IPR013320">
    <property type="entry name" value="ConA-like_dom_sf"/>
</dbReference>
<dbReference type="SUPFAM" id="SSF48726">
    <property type="entry name" value="Immunoglobulin"/>
    <property type="match status" value="2"/>
</dbReference>
<dbReference type="PROSITE" id="PS50188">
    <property type="entry name" value="B302_SPRY"/>
    <property type="match status" value="1"/>
</dbReference>
<evidence type="ECO:0000256" key="9">
    <source>
        <dbReference type="ARBA" id="ARBA00023319"/>
    </source>
</evidence>
<evidence type="ECO:0000256" key="8">
    <source>
        <dbReference type="ARBA" id="ARBA00023180"/>
    </source>
</evidence>
<sequence>MLLLVSSLHPPISSESTFTVSVRSPITVQQGQTAILPCWRSSSQSAEHLEVRWYLGSDGFDTPVMLYKGKAFDQTSQKASYTGRVSFGLKEGTSAGLKSGDVSLKLENTMIEDTGTYTCFLSSSEEYANAAVSLTVTAHLTVVYDNNVNISCESEGWYPKPELHWSDGIKALTPGVVVFEKTSAGLYSLHSWLLLPSLSEVSCSVGLPNEIPKEARMHIKHSPYVQEGTLYLCFVFFLSFYKEICLLNMFNLKQNLKSIFCFFTENEPLLSKGKNTAYQAARDNLYTYYIYMFSPLDFLLTALSEASKHYDNQVEFPDGDRVTCLTAVRGSPGFSSGRHYWEVSLLPLSNVNAAMPLKKSWWIGVTDKQEIPKDQSFPLSIHGFWFLSSCPDKENSVQFNSETQINVPVQSRLKTVSVYLDYDNGELSFYNVEEKCLIGTLTAKFSGEVFPLFNPGKGDVSCMEIIQRPEQDQSKTSAPNEGRINPEQDQPPKSENLDRES</sequence>
<feature type="region of interest" description="Disordered" evidence="10">
    <location>
        <begin position="466"/>
        <end position="501"/>
    </location>
</feature>
<dbReference type="GO" id="GO:0050863">
    <property type="term" value="P:regulation of T cell activation"/>
    <property type="evidence" value="ECO:0007669"/>
    <property type="project" value="UniProtKB-ARBA"/>
</dbReference>
<dbReference type="InterPro" id="IPR003879">
    <property type="entry name" value="Butyrophylin_SPRY"/>
</dbReference>
<dbReference type="PROSITE" id="PS50835">
    <property type="entry name" value="IG_LIKE"/>
    <property type="match status" value="1"/>
</dbReference>
<proteinExistence type="inferred from homology"/>
<dbReference type="AlphaFoldDB" id="A0A3Q2CDP3"/>
<dbReference type="Pfam" id="PF07686">
    <property type="entry name" value="V-set"/>
    <property type="match status" value="1"/>
</dbReference>
<dbReference type="GeneTree" id="ENSGT01120000271914"/>
<evidence type="ECO:0000256" key="5">
    <source>
        <dbReference type="ARBA" id="ARBA00022989"/>
    </source>
</evidence>
<dbReference type="PRINTS" id="PR01407">
    <property type="entry name" value="BUTYPHLNCDUF"/>
</dbReference>
<dbReference type="SMART" id="SM00449">
    <property type="entry name" value="SPRY"/>
    <property type="match status" value="1"/>
</dbReference>
<evidence type="ECO:0000256" key="4">
    <source>
        <dbReference type="ARBA" id="ARBA00022729"/>
    </source>
</evidence>
<keyword evidence="9" id="KW-0393">Immunoglobulin domain</keyword>
<dbReference type="FunFam" id="2.60.40.10:FF:000142">
    <property type="entry name" value="V-set domain-containing T-cell activation inhibitor 1"/>
    <property type="match status" value="1"/>
</dbReference>
<dbReference type="InterPro" id="IPR001870">
    <property type="entry name" value="B30.2/SPRY"/>
</dbReference>
<dbReference type="Proteomes" id="UP000265020">
    <property type="component" value="Unassembled WGS sequence"/>
</dbReference>
<evidence type="ECO:0000256" key="6">
    <source>
        <dbReference type="ARBA" id="ARBA00023136"/>
    </source>
</evidence>
<dbReference type="OMA" id="ISYTGWR"/>
<keyword evidence="6" id="KW-0472">Membrane</keyword>
<dbReference type="Pfam" id="PF22705">
    <property type="entry name" value="C2-set_3"/>
    <property type="match status" value="1"/>
</dbReference>
<dbReference type="PANTHER" id="PTHR24100:SF149">
    <property type="entry name" value="BG-LIKE ANTIGEN 1-RELATED"/>
    <property type="match status" value="1"/>
</dbReference>
<keyword evidence="8" id="KW-0325">Glycoprotein</keyword>
<keyword evidence="3" id="KW-0812">Transmembrane</keyword>
<feature type="domain" description="Ig-like" evidence="12">
    <location>
        <begin position="10"/>
        <end position="135"/>
    </location>
</feature>
<dbReference type="GO" id="GO:0001817">
    <property type="term" value="P:regulation of cytokine production"/>
    <property type="evidence" value="ECO:0007669"/>
    <property type="project" value="TreeGrafter"/>
</dbReference>
<organism evidence="13 14">
    <name type="scientific">Cyprinodon variegatus</name>
    <name type="common">Sheepshead minnow</name>
    <dbReference type="NCBI Taxonomy" id="28743"/>
    <lineage>
        <taxon>Eukaryota</taxon>
        <taxon>Metazoa</taxon>
        <taxon>Chordata</taxon>
        <taxon>Craniata</taxon>
        <taxon>Vertebrata</taxon>
        <taxon>Euteleostomi</taxon>
        <taxon>Actinopterygii</taxon>
        <taxon>Neopterygii</taxon>
        <taxon>Teleostei</taxon>
        <taxon>Neoteleostei</taxon>
        <taxon>Acanthomorphata</taxon>
        <taxon>Ovalentaria</taxon>
        <taxon>Atherinomorphae</taxon>
        <taxon>Cyprinodontiformes</taxon>
        <taxon>Cyprinodontidae</taxon>
        <taxon>Cyprinodon</taxon>
    </lineage>
</organism>
<evidence type="ECO:0000256" key="2">
    <source>
        <dbReference type="ARBA" id="ARBA00007591"/>
    </source>
</evidence>
<reference evidence="13" key="1">
    <citation type="submission" date="2025-08" db="UniProtKB">
        <authorList>
            <consortium name="Ensembl"/>
        </authorList>
    </citation>
    <scope>IDENTIFICATION</scope>
</reference>
<evidence type="ECO:0000259" key="12">
    <source>
        <dbReference type="PROSITE" id="PS50835"/>
    </source>
</evidence>
<dbReference type="GO" id="GO:0009897">
    <property type="term" value="C:external side of plasma membrane"/>
    <property type="evidence" value="ECO:0007669"/>
    <property type="project" value="TreeGrafter"/>
</dbReference>
<dbReference type="InterPro" id="IPR003877">
    <property type="entry name" value="SPRY_dom"/>
</dbReference>
<dbReference type="GO" id="GO:1903037">
    <property type="term" value="P:regulation of leukocyte cell-cell adhesion"/>
    <property type="evidence" value="ECO:0007669"/>
    <property type="project" value="UniProtKB-ARBA"/>
</dbReference>
<dbReference type="Pfam" id="PF00622">
    <property type="entry name" value="SPRY"/>
    <property type="match status" value="1"/>
</dbReference>
<dbReference type="InterPro" id="IPR013783">
    <property type="entry name" value="Ig-like_fold"/>
</dbReference>
<evidence type="ECO:0000313" key="14">
    <source>
        <dbReference type="Proteomes" id="UP000265020"/>
    </source>
</evidence>
<dbReference type="PANTHER" id="PTHR24100">
    <property type="entry name" value="BUTYROPHILIN"/>
    <property type="match status" value="1"/>
</dbReference>
<feature type="domain" description="B30.2/SPRY" evidence="11">
    <location>
        <begin position="260"/>
        <end position="472"/>
    </location>
</feature>
<protein>
    <recommendedName>
        <fullName evidence="15">Ig-like domain-containing protein</fullName>
    </recommendedName>
</protein>
<feature type="compositionally biased region" description="Basic and acidic residues" evidence="10">
    <location>
        <begin position="484"/>
        <end position="501"/>
    </location>
</feature>
<evidence type="ECO:0000256" key="10">
    <source>
        <dbReference type="SAM" id="MobiDB-lite"/>
    </source>
</evidence>
<reference evidence="13" key="2">
    <citation type="submission" date="2025-09" db="UniProtKB">
        <authorList>
            <consortium name="Ensembl"/>
        </authorList>
    </citation>
    <scope>IDENTIFICATION</scope>
</reference>
<comment type="subcellular location">
    <subcellularLocation>
        <location evidence="1">Membrane</location>
        <topology evidence="1">Single-pass type I membrane protein</topology>
    </subcellularLocation>
</comment>
<keyword evidence="4" id="KW-0732">Signal</keyword>
<dbReference type="Gene3D" id="2.60.40.10">
    <property type="entry name" value="Immunoglobulins"/>
    <property type="match status" value="2"/>
</dbReference>
<evidence type="ECO:0000259" key="11">
    <source>
        <dbReference type="PROSITE" id="PS50188"/>
    </source>
</evidence>